<comment type="caution">
    <text evidence="1">The sequence shown here is derived from an EMBL/GenBank/DDBJ whole genome shotgun (WGS) entry which is preliminary data.</text>
</comment>
<protein>
    <submittedName>
        <fullName evidence="1">Uncharacterized protein</fullName>
    </submittedName>
</protein>
<accession>A0A2S8G952</accession>
<name>A0A2S8G952_9BACT</name>
<proteinExistence type="predicted"/>
<sequence length="202" mass="22708">MNCHEALSTLKQHTPLPADGTYDVATFEAISQAMSALPRCSPNEVIPALLMCADSHSDERLLSGAAHVLADFPYDVLQLHLANLSSQNLPAVWLLAIFDQLPQFASQTHLRQMRASATDAEICERIDAEIKRLCGDDTEDEVDATMTRFKRQQNLPRVCEKADAAFRLKDFVEVIRLLTPYQEILPKAHQQKLQIARRKATR</sequence>
<reference evidence="1 2" key="1">
    <citation type="submission" date="2018-02" db="EMBL/GenBank/DDBJ databases">
        <title>Comparative genomes isolates from brazilian mangrove.</title>
        <authorList>
            <person name="Araujo J.E."/>
            <person name="Taketani R.G."/>
            <person name="Silva M.C.P."/>
            <person name="Loureco M.V."/>
            <person name="Andreote F.D."/>
        </authorList>
    </citation>
    <scope>NUCLEOTIDE SEQUENCE [LARGE SCALE GENOMIC DNA]</scope>
    <source>
        <strain evidence="1 2">NAP PRIS-MGV</strain>
    </source>
</reference>
<dbReference type="EMBL" id="PUIB01000007">
    <property type="protein sequence ID" value="PQO40985.1"/>
    <property type="molecule type" value="Genomic_DNA"/>
</dbReference>
<dbReference type="Proteomes" id="UP000239388">
    <property type="component" value="Unassembled WGS sequence"/>
</dbReference>
<organism evidence="1 2">
    <name type="scientific">Blastopirellula marina</name>
    <dbReference type="NCBI Taxonomy" id="124"/>
    <lineage>
        <taxon>Bacteria</taxon>
        <taxon>Pseudomonadati</taxon>
        <taxon>Planctomycetota</taxon>
        <taxon>Planctomycetia</taxon>
        <taxon>Pirellulales</taxon>
        <taxon>Pirellulaceae</taxon>
        <taxon>Blastopirellula</taxon>
    </lineage>
</organism>
<evidence type="ECO:0000313" key="1">
    <source>
        <dbReference type="EMBL" id="PQO40985.1"/>
    </source>
</evidence>
<gene>
    <name evidence="1" type="ORF">C5Y98_05245</name>
</gene>
<dbReference type="AlphaFoldDB" id="A0A2S8G952"/>
<evidence type="ECO:0000313" key="2">
    <source>
        <dbReference type="Proteomes" id="UP000239388"/>
    </source>
</evidence>